<evidence type="ECO:0000313" key="1">
    <source>
        <dbReference type="EMBL" id="GAE25167.1"/>
    </source>
</evidence>
<sequence>MSLNRNLGLEDLLKDLLDKRDKKEDKDRSIKDILKKLPPNYPVDRVFLKDQSVEVDAFSNLCDSVAYFIDDDGEVIVFDVNKITGLAFGEDLAPKY</sequence>
<proteinExistence type="predicted"/>
<name>W4PZK3_9BACI</name>
<organism evidence="1 2">
    <name type="scientific">Halalkalibacter wakoensis JCM 9140</name>
    <dbReference type="NCBI Taxonomy" id="1236970"/>
    <lineage>
        <taxon>Bacteria</taxon>
        <taxon>Bacillati</taxon>
        <taxon>Bacillota</taxon>
        <taxon>Bacilli</taxon>
        <taxon>Bacillales</taxon>
        <taxon>Bacillaceae</taxon>
        <taxon>Halalkalibacter</taxon>
    </lineage>
</organism>
<accession>W4PZK3</accession>
<dbReference type="Proteomes" id="UP000018890">
    <property type="component" value="Unassembled WGS sequence"/>
</dbReference>
<dbReference type="RefSeq" id="WP_034743192.1">
    <property type="nucleotide sequence ID" value="NZ_BAUT01000007.1"/>
</dbReference>
<comment type="caution">
    <text evidence="1">The sequence shown here is derived from an EMBL/GenBank/DDBJ whole genome shotgun (WGS) entry which is preliminary data.</text>
</comment>
<keyword evidence="2" id="KW-1185">Reference proteome</keyword>
<dbReference type="EMBL" id="BAUT01000007">
    <property type="protein sequence ID" value="GAE25167.1"/>
    <property type="molecule type" value="Genomic_DNA"/>
</dbReference>
<reference evidence="1" key="1">
    <citation type="journal article" date="2014" name="Genome Announc.">
        <title>Draft Genome Sequences of Three Alkaliphilic Bacillus Strains, Bacillus wakoensis JCM 9140T, Bacillus akibai JCM 9157T, and Bacillus hemicellulosilyticus JCM 9152T.</title>
        <authorList>
            <person name="Yuki M."/>
            <person name="Oshima K."/>
            <person name="Suda W."/>
            <person name="Oshida Y."/>
            <person name="Kitamura K."/>
            <person name="Iida T."/>
            <person name="Hattori M."/>
            <person name="Ohkuma M."/>
        </authorList>
    </citation>
    <scope>NUCLEOTIDE SEQUENCE [LARGE SCALE GENOMIC DNA]</scope>
    <source>
        <strain evidence="1">JCM 9140</strain>
    </source>
</reference>
<gene>
    <name evidence="1" type="ORF">JCM9140_1145</name>
</gene>
<evidence type="ECO:0000313" key="2">
    <source>
        <dbReference type="Proteomes" id="UP000018890"/>
    </source>
</evidence>
<protein>
    <submittedName>
        <fullName evidence="1">Uncharacterized protein</fullName>
    </submittedName>
</protein>
<dbReference type="OrthoDB" id="2884109at2"/>
<dbReference type="AlphaFoldDB" id="W4PZK3"/>